<evidence type="ECO:0000256" key="1">
    <source>
        <dbReference type="ARBA" id="ARBA00022679"/>
    </source>
</evidence>
<keyword evidence="4" id="KW-1185">Reference proteome</keyword>
<dbReference type="RefSeq" id="WP_176780359.1">
    <property type="nucleotide sequence ID" value="NZ_FNHG01000019.1"/>
</dbReference>
<evidence type="ECO:0000313" key="3">
    <source>
        <dbReference type="EMBL" id="SDM70857.1"/>
    </source>
</evidence>
<accession>A0A1G9VFM7</accession>
<sequence length="325" mass="35953">MGNAPIHQHPGPGAPPPTGWPDFLVIGAPKSGTTSLYHYLRQHPDIFLSPTRKEGRFFSDIWKGAVHWPAFYHFDAPGSAADYQALFAKRGNESRAGDVSPDYLAYADIAAPQALSLCGPATRIIAILRNPVDRAWSHYLQNVRRDAEFLSFAKTLEIEAGRKAANWGFQWLYTETGRYVGKLQPWMQRFDHRLVLLQDELDRDAPGTMRRIFEFLDLDPDAPVSLQERYNTGGIPAAKLPVLAGDYDHRTAESFEALHAELVAPVTGISSASTADGVYPPPGAAPVQVPPMDADIRAMLEARFAPEIDALERLLGRSLDAWRPA</sequence>
<feature type="region of interest" description="Disordered" evidence="2">
    <location>
        <begin position="1"/>
        <end position="20"/>
    </location>
</feature>
<dbReference type="Pfam" id="PF13469">
    <property type="entry name" value="Sulfotransfer_3"/>
    <property type="match status" value="1"/>
</dbReference>
<evidence type="ECO:0000256" key="2">
    <source>
        <dbReference type="SAM" id="MobiDB-lite"/>
    </source>
</evidence>
<name>A0A1G9VFM7_9PROT</name>
<dbReference type="PANTHER" id="PTHR10605:SF56">
    <property type="entry name" value="BIFUNCTIONAL HEPARAN SULFATE N-DEACETYLASE_N-SULFOTRANSFERASE"/>
    <property type="match status" value="1"/>
</dbReference>
<gene>
    <name evidence="3" type="ORF">SAMN04488568_11920</name>
</gene>
<reference evidence="3 4" key="1">
    <citation type="submission" date="2016-10" db="EMBL/GenBank/DDBJ databases">
        <authorList>
            <person name="de Groot N.N."/>
        </authorList>
    </citation>
    <scope>NUCLEOTIDE SEQUENCE [LARGE SCALE GENOMIC DNA]</scope>
    <source>
        <strain evidence="3 4">DSM 16077</strain>
    </source>
</reference>
<dbReference type="AlphaFoldDB" id="A0A1G9VFM7"/>
<dbReference type="InterPro" id="IPR037359">
    <property type="entry name" value="NST/OST"/>
</dbReference>
<dbReference type="Proteomes" id="UP000199759">
    <property type="component" value="Unassembled WGS sequence"/>
</dbReference>
<dbReference type="PANTHER" id="PTHR10605">
    <property type="entry name" value="HEPARAN SULFATE SULFOTRANSFERASE"/>
    <property type="match status" value="1"/>
</dbReference>
<protein>
    <submittedName>
        <fullName evidence="3">Sulfotransferase domain-containing protein</fullName>
    </submittedName>
</protein>
<keyword evidence="1 3" id="KW-0808">Transferase</keyword>
<evidence type="ECO:0000313" key="4">
    <source>
        <dbReference type="Proteomes" id="UP000199759"/>
    </source>
</evidence>
<dbReference type="SUPFAM" id="SSF52540">
    <property type="entry name" value="P-loop containing nucleoside triphosphate hydrolases"/>
    <property type="match status" value="1"/>
</dbReference>
<dbReference type="STRING" id="144026.SAMN04488568_11920"/>
<dbReference type="Gene3D" id="3.40.50.300">
    <property type="entry name" value="P-loop containing nucleotide triphosphate hydrolases"/>
    <property type="match status" value="1"/>
</dbReference>
<dbReference type="GO" id="GO:0008146">
    <property type="term" value="F:sulfotransferase activity"/>
    <property type="evidence" value="ECO:0007669"/>
    <property type="project" value="InterPro"/>
</dbReference>
<dbReference type="EMBL" id="FNHG01000019">
    <property type="protein sequence ID" value="SDM70857.1"/>
    <property type="molecule type" value="Genomic_DNA"/>
</dbReference>
<proteinExistence type="predicted"/>
<organism evidence="3 4">
    <name type="scientific">Maricaulis salignorans</name>
    <dbReference type="NCBI Taxonomy" id="144026"/>
    <lineage>
        <taxon>Bacteria</taxon>
        <taxon>Pseudomonadati</taxon>
        <taxon>Pseudomonadota</taxon>
        <taxon>Alphaproteobacteria</taxon>
        <taxon>Maricaulales</taxon>
        <taxon>Maricaulaceae</taxon>
        <taxon>Maricaulis</taxon>
    </lineage>
</organism>
<dbReference type="InterPro" id="IPR027417">
    <property type="entry name" value="P-loop_NTPase"/>
</dbReference>